<protein>
    <submittedName>
        <fullName evidence="2">Aminoglycoside phosphotransferase family protein</fullName>
    </submittedName>
</protein>
<evidence type="ECO:0000259" key="1">
    <source>
        <dbReference type="Pfam" id="PF01636"/>
    </source>
</evidence>
<keyword evidence="3" id="KW-1185">Reference proteome</keyword>
<reference evidence="2 3" key="1">
    <citation type="submission" date="2020-08" db="EMBL/GenBank/DDBJ databases">
        <title>Genome public.</title>
        <authorList>
            <person name="Liu C."/>
            <person name="Sun Q."/>
        </authorList>
    </citation>
    <scope>NUCLEOTIDE SEQUENCE [LARGE SCALE GENOMIC DNA]</scope>
    <source>
        <strain evidence="2 3">New-7</strain>
    </source>
</reference>
<feature type="domain" description="Aminoglycoside phosphotransferase" evidence="1">
    <location>
        <begin position="20"/>
        <end position="254"/>
    </location>
</feature>
<dbReference type="PANTHER" id="PTHR21064">
    <property type="entry name" value="AMINOGLYCOSIDE PHOSPHOTRANSFERASE DOMAIN-CONTAINING PROTEIN-RELATED"/>
    <property type="match status" value="1"/>
</dbReference>
<dbReference type="Pfam" id="PF01636">
    <property type="entry name" value="APH"/>
    <property type="match status" value="1"/>
</dbReference>
<evidence type="ECO:0000313" key="2">
    <source>
        <dbReference type="EMBL" id="MBC5616142.1"/>
    </source>
</evidence>
<dbReference type="InterPro" id="IPR011009">
    <property type="entry name" value="Kinase-like_dom_sf"/>
</dbReference>
<evidence type="ECO:0000313" key="3">
    <source>
        <dbReference type="Proteomes" id="UP000636891"/>
    </source>
</evidence>
<proteinExistence type="predicted"/>
<comment type="caution">
    <text evidence="2">The sequence shown here is derived from an EMBL/GenBank/DDBJ whole genome shotgun (WGS) entry which is preliminary data.</text>
</comment>
<dbReference type="PANTHER" id="PTHR21064:SF5">
    <property type="entry name" value="SLR1880 PROTEIN"/>
    <property type="match status" value="1"/>
</dbReference>
<sequence>MEKIDRIVTLFDIAGEVVKIAPVGSGWINDTYRVSTAGDVPDYVLQRINHRVFQDVDLLQRNIERVTSHIRRKLTEAGREDVERRVLRVVPTKDGKLYYFDGENYWRMMVFIAGSVTHESITGPLAYLTGQAFGEFQSMLADIGEGALGETIPNFHNIEFRLEGFREVAARDPQGRLAGVRWMVDELLARADRMCLAQRLFRAGELPKRVTHCDTKVNNILFDEQDRPLCVIDLDTTMPGFVLSDFGDFIRTAANTGAEDDPDLDKVDVDMDIFRAFAKGYVESTASFLTPVERENLPYGAQLLTYMQTVRFLADYLDGDNYYKIKHPEHNWQRSKAQFKLLQSIEAQEKAMNDYIAGL</sequence>
<dbReference type="InterPro" id="IPR050249">
    <property type="entry name" value="Pseudomonas-type_ThrB"/>
</dbReference>
<dbReference type="EMBL" id="JACOOK010000002">
    <property type="protein sequence ID" value="MBC5616142.1"/>
    <property type="molecule type" value="Genomic_DNA"/>
</dbReference>
<dbReference type="Gene3D" id="3.90.1200.10">
    <property type="match status" value="1"/>
</dbReference>
<name>A0ABR7CKF6_9BACT</name>
<gene>
    <name evidence="2" type="ORF">H8S08_03795</name>
</gene>
<dbReference type="Proteomes" id="UP000636891">
    <property type="component" value="Unassembled WGS sequence"/>
</dbReference>
<dbReference type="RefSeq" id="WP_118655444.1">
    <property type="nucleotide sequence ID" value="NZ_JACOOK010000002.1"/>
</dbReference>
<accession>A0ABR7CKF6</accession>
<organism evidence="2 3">
    <name type="scientific">Alistipes hominis</name>
    <dbReference type="NCBI Taxonomy" id="2763015"/>
    <lineage>
        <taxon>Bacteria</taxon>
        <taxon>Pseudomonadati</taxon>
        <taxon>Bacteroidota</taxon>
        <taxon>Bacteroidia</taxon>
        <taxon>Bacteroidales</taxon>
        <taxon>Rikenellaceae</taxon>
        <taxon>Alistipes</taxon>
    </lineage>
</organism>
<dbReference type="InterPro" id="IPR002575">
    <property type="entry name" value="Aminoglycoside_PTrfase"/>
</dbReference>
<dbReference type="SUPFAM" id="SSF56112">
    <property type="entry name" value="Protein kinase-like (PK-like)"/>
    <property type="match status" value="1"/>
</dbReference>